<dbReference type="AlphaFoldDB" id="A0AAD7N2L8"/>
<sequence length="683" mass="78257">IILNLRSRETNLHAAVNSLMLWDGHVSKRLVQILNRYGFCTSYLYQTKAVESISKDGLKIARHAASDPEKLLLLPYDNFNWMQTAWEASATHGNISHDQVSALLVILGLPEGSPAGEARRLAGVDNFLQTAQTRHTLPPDRALEEILPTAVDQHIFADNAMKHVSDILCDFIEGFGIHRKELPKFWDPFALPEVKTEEYFLPTFDQEQSSTRGNMLVIDHYFQRILRIPKSVFEHQNFFLLGDRLTTARDRAAQDQRALDRSEDRIDHLSSFACLSGIMHLVMNEIHNIGKNAWGGSNKDAVSLLTLRDKLPNRNNVNLRKIDFYAWLRFLDVILRALVLRGAMVILHLSDTAQLKQQKLSSSAFRSLCSKIVTQFLLPSIDRLETEEVKTLLGSTESGNAVLLMHDLMTIREMRHSIRHGHPERMERMIKYWTPMFYAGGGFNYANESMELLHNLNHDWPPDISPILRGGMLMNNQGGPRKYKETDIRVEQFNNTIKSHAHGANARPGLLEKITPAIGHIQHLTDQILEDLGVYVEDQHHAHVQQHKDVELLLDHLCKSKIFEFDQDKVSDHNVVDLYRTGLQRLSGPDGGHAKHLRRHILRSRTRHFNEMPPEQPGQLNTPQNTPEDESNTLKGSDLEELERLDRELTIDSERPRLTLLEELDYQMRWGVDYSDDNVALYD</sequence>
<feature type="non-terminal residue" evidence="3">
    <location>
        <position position="1"/>
    </location>
</feature>
<feature type="domain" description="DUF6589" evidence="2">
    <location>
        <begin position="142"/>
        <end position="541"/>
    </location>
</feature>
<dbReference type="EMBL" id="JARKIB010000098">
    <property type="protein sequence ID" value="KAJ7741731.1"/>
    <property type="molecule type" value="Genomic_DNA"/>
</dbReference>
<evidence type="ECO:0000313" key="3">
    <source>
        <dbReference type="EMBL" id="KAJ7741731.1"/>
    </source>
</evidence>
<protein>
    <recommendedName>
        <fullName evidence="2">DUF6589 domain-containing protein</fullName>
    </recommendedName>
</protein>
<accession>A0AAD7N2L8</accession>
<dbReference type="InterPro" id="IPR046496">
    <property type="entry name" value="DUF6589"/>
</dbReference>
<gene>
    <name evidence="3" type="ORF">B0H16DRAFT_1323624</name>
</gene>
<proteinExistence type="predicted"/>
<evidence type="ECO:0000313" key="4">
    <source>
        <dbReference type="Proteomes" id="UP001215598"/>
    </source>
</evidence>
<name>A0AAD7N2L8_9AGAR</name>
<evidence type="ECO:0000256" key="1">
    <source>
        <dbReference type="SAM" id="MobiDB-lite"/>
    </source>
</evidence>
<comment type="caution">
    <text evidence="3">The sequence shown here is derived from an EMBL/GenBank/DDBJ whole genome shotgun (WGS) entry which is preliminary data.</text>
</comment>
<dbReference type="Pfam" id="PF20231">
    <property type="entry name" value="DUF6589"/>
    <property type="match status" value="1"/>
</dbReference>
<reference evidence="3" key="1">
    <citation type="submission" date="2023-03" db="EMBL/GenBank/DDBJ databases">
        <title>Massive genome expansion in bonnet fungi (Mycena s.s.) driven by repeated elements and novel gene families across ecological guilds.</title>
        <authorList>
            <consortium name="Lawrence Berkeley National Laboratory"/>
            <person name="Harder C.B."/>
            <person name="Miyauchi S."/>
            <person name="Viragh M."/>
            <person name="Kuo A."/>
            <person name="Thoen E."/>
            <person name="Andreopoulos B."/>
            <person name="Lu D."/>
            <person name="Skrede I."/>
            <person name="Drula E."/>
            <person name="Henrissat B."/>
            <person name="Morin E."/>
            <person name="Kohler A."/>
            <person name="Barry K."/>
            <person name="LaButti K."/>
            <person name="Morin E."/>
            <person name="Salamov A."/>
            <person name="Lipzen A."/>
            <person name="Mereny Z."/>
            <person name="Hegedus B."/>
            <person name="Baldrian P."/>
            <person name="Stursova M."/>
            <person name="Weitz H."/>
            <person name="Taylor A."/>
            <person name="Grigoriev I.V."/>
            <person name="Nagy L.G."/>
            <person name="Martin F."/>
            <person name="Kauserud H."/>
        </authorList>
    </citation>
    <scope>NUCLEOTIDE SEQUENCE</scope>
    <source>
        <strain evidence="3">CBHHK182m</strain>
    </source>
</reference>
<organism evidence="3 4">
    <name type="scientific">Mycena metata</name>
    <dbReference type="NCBI Taxonomy" id="1033252"/>
    <lineage>
        <taxon>Eukaryota</taxon>
        <taxon>Fungi</taxon>
        <taxon>Dikarya</taxon>
        <taxon>Basidiomycota</taxon>
        <taxon>Agaricomycotina</taxon>
        <taxon>Agaricomycetes</taxon>
        <taxon>Agaricomycetidae</taxon>
        <taxon>Agaricales</taxon>
        <taxon>Marasmiineae</taxon>
        <taxon>Mycenaceae</taxon>
        <taxon>Mycena</taxon>
    </lineage>
</organism>
<evidence type="ECO:0000259" key="2">
    <source>
        <dbReference type="Pfam" id="PF20231"/>
    </source>
</evidence>
<keyword evidence="4" id="KW-1185">Reference proteome</keyword>
<dbReference type="Proteomes" id="UP001215598">
    <property type="component" value="Unassembled WGS sequence"/>
</dbReference>
<feature type="region of interest" description="Disordered" evidence="1">
    <location>
        <begin position="609"/>
        <end position="639"/>
    </location>
</feature>